<reference evidence="2 3" key="1">
    <citation type="journal article" date="2016" name="Genome Biol. Evol.">
        <title>Divergent and convergent evolution of fungal pathogenicity.</title>
        <authorList>
            <person name="Shang Y."/>
            <person name="Xiao G."/>
            <person name="Zheng P."/>
            <person name="Cen K."/>
            <person name="Zhan S."/>
            <person name="Wang C."/>
        </authorList>
    </citation>
    <scope>NUCLEOTIDE SEQUENCE [LARGE SCALE GENOMIC DNA]</scope>
    <source>
        <strain evidence="2 3">RCEF 1005</strain>
    </source>
</reference>
<gene>
    <name evidence="2" type="ORF">LEL_02784</name>
</gene>
<dbReference type="Proteomes" id="UP000076881">
    <property type="component" value="Unassembled WGS sequence"/>
</dbReference>
<feature type="region of interest" description="Disordered" evidence="1">
    <location>
        <begin position="72"/>
        <end position="97"/>
    </location>
</feature>
<evidence type="ECO:0000256" key="1">
    <source>
        <dbReference type="SAM" id="MobiDB-lite"/>
    </source>
</evidence>
<feature type="compositionally biased region" description="Low complexity" evidence="1">
    <location>
        <begin position="72"/>
        <end position="87"/>
    </location>
</feature>
<protein>
    <recommendedName>
        <fullName evidence="4">Subunit of the RNA polymerase II mediator complex</fullName>
    </recommendedName>
</protein>
<dbReference type="EMBL" id="AZHF01000002">
    <property type="protein sequence ID" value="OAA79298.1"/>
    <property type="molecule type" value="Genomic_DNA"/>
</dbReference>
<dbReference type="OrthoDB" id="37659at2759"/>
<feature type="region of interest" description="Disordered" evidence="1">
    <location>
        <begin position="334"/>
        <end position="364"/>
    </location>
</feature>
<feature type="compositionally biased region" description="Basic and acidic residues" evidence="1">
    <location>
        <begin position="342"/>
        <end position="356"/>
    </location>
</feature>
<dbReference type="STRING" id="1081108.A0A162KSS2"/>
<evidence type="ECO:0000313" key="2">
    <source>
        <dbReference type="EMBL" id="OAA79298.1"/>
    </source>
</evidence>
<name>A0A162KSS2_CORDF</name>
<keyword evidence="3" id="KW-1185">Reference proteome</keyword>
<dbReference type="AlphaFoldDB" id="A0A162KSS2"/>
<comment type="caution">
    <text evidence="2">The sequence shown here is derived from an EMBL/GenBank/DDBJ whole genome shotgun (WGS) entry which is preliminary data.</text>
</comment>
<accession>A0A162KSS2</accession>
<sequence length="364" mass="38081">MSEKRNFVQPGSAPQELPTEAYPASDNREPHTAAAGGGGMPTVDDPFNFPTTDEALPAYSAQAADAAVPPAFSDAAGSSSAAPSAAPSGGGAPPSRLSMKPIAIPQVVPDATSPFITAYPPCLLARGITEQSWNSFLDTVSAFLTAKVGDRAVSHAGDMAKHFAEGTTNLGKNIANHGKHLGKDIAKHAKKGNIFGVAATLIAGAVSLPVMTALGAVGTVTRLPGAAVGAITKKPKTAADRVNAYNVVVNEKWFHQRGLHIQLVDTPGLAHVLELPTTQLLAVARSGKEGSASGMLQALDLHIESLKVPAETTLGLSDKSLWLVLVEFDPEELEELQEEDNDKAKDKYQYGREKQRGPRGNNMS</sequence>
<proteinExistence type="predicted"/>
<evidence type="ECO:0000313" key="3">
    <source>
        <dbReference type="Proteomes" id="UP000076881"/>
    </source>
</evidence>
<organism evidence="2 3">
    <name type="scientific">Akanthomyces lecanii RCEF 1005</name>
    <dbReference type="NCBI Taxonomy" id="1081108"/>
    <lineage>
        <taxon>Eukaryota</taxon>
        <taxon>Fungi</taxon>
        <taxon>Dikarya</taxon>
        <taxon>Ascomycota</taxon>
        <taxon>Pezizomycotina</taxon>
        <taxon>Sordariomycetes</taxon>
        <taxon>Hypocreomycetidae</taxon>
        <taxon>Hypocreales</taxon>
        <taxon>Cordycipitaceae</taxon>
        <taxon>Akanthomyces</taxon>
        <taxon>Cordyceps confragosa</taxon>
    </lineage>
</organism>
<evidence type="ECO:0008006" key="4">
    <source>
        <dbReference type="Google" id="ProtNLM"/>
    </source>
</evidence>
<feature type="region of interest" description="Disordered" evidence="1">
    <location>
        <begin position="1"/>
        <end position="56"/>
    </location>
</feature>